<dbReference type="PROSITE" id="PS50082">
    <property type="entry name" value="WD_REPEATS_2"/>
    <property type="match status" value="5"/>
</dbReference>
<protein>
    <submittedName>
        <fullName evidence="4">Uncharacterized protein</fullName>
    </submittedName>
</protein>
<dbReference type="InterPro" id="IPR019775">
    <property type="entry name" value="WD40_repeat_CS"/>
</dbReference>
<proteinExistence type="predicted"/>
<dbReference type="eggNOG" id="KOG0272">
    <property type="taxonomic scope" value="Eukaryota"/>
</dbReference>
<gene>
    <name evidence="4" type="ORF">BRAFLDRAFT_88790</name>
</gene>
<dbReference type="PRINTS" id="PR00320">
    <property type="entry name" value="GPROTEINBRPT"/>
</dbReference>
<keyword evidence="2" id="KW-0677">Repeat</keyword>
<dbReference type="Pfam" id="PF00400">
    <property type="entry name" value="WD40"/>
    <property type="match status" value="6"/>
</dbReference>
<sequence length="288" mass="32051">MFDDENYSHVNLKEFSGHKDEVNCCAFSPDWEIMVTGCDDCLVRVWNTVSTKMVCKLRGHQGAVKSCAFSNDSKMFATASYDTTVRVWQTRTGDCIHVLQGHTKSVEMVVFSPDCTKLCSGSWDCSAIMWDVQQGCVLRILSGHSSLVQSCDFDYKDKHVATGSWDYTVRVWPVSPIADEKVKILRGHTSNVHAVVFARLGFLASGSWDKTVRLWNPDTSTLLFVLSGHTGWVKALAFSMDSLYLASAAEDETFPMEHAGTVQFSHRVLGSVVKHHTLDLVTGIGLRQ</sequence>
<feature type="repeat" description="WD" evidence="3">
    <location>
        <begin position="141"/>
        <end position="172"/>
    </location>
</feature>
<name>C3ZI02_BRAFL</name>
<dbReference type="InParanoid" id="C3ZI02"/>
<evidence type="ECO:0000256" key="3">
    <source>
        <dbReference type="PROSITE-ProRule" id="PRU00221"/>
    </source>
</evidence>
<reference evidence="4" key="1">
    <citation type="journal article" date="2008" name="Nature">
        <title>The amphioxus genome and the evolution of the chordate karyotype.</title>
        <authorList>
            <consortium name="US DOE Joint Genome Institute (JGI-PGF)"/>
            <person name="Putnam N.H."/>
            <person name="Butts T."/>
            <person name="Ferrier D.E.K."/>
            <person name="Furlong R.F."/>
            <person name="Hellsten U."/>
            <person name="Kawashima T."/>
            <person name="Robinson-Rechavi M."/>
            <person name="Shoguchi E."/>
            <person name="Terry A."/>
            <person name="Yu J.-K."/>
            <person name="Benito-Gutierrez E.L."/>
            <person name="Dubchak I."/>
            <person name="Garcia-Fernandez J."/>
            <person name="Gibson-Brown J.J."/>
            <person name="Grigoriev I.V."/>
            <person name="Horton A.C."/>
            <person name="de Jong P.J."/>
            <person name="Jurka J."/>
            <person name="Kapitonov V.V."/>
            <person name="Kohara Y."/>
            <person name="Kuroki Y."/>
            <person name="Lindquist E."/>
            <person name="Lucas S."/>
            <person name="Osoegawa K."/>
            <person name="Pennacchio L.A."/>
            <person name="Salamov A.A."/>
            <person name="Satou Y."/>
            <person name="Sauka-Spengler T."/>
            <person name="Schmutz J."/>
            <person name="Shin-I T."/>
            <person name="Toyoda A."/>
            <person name="Bronner-Fraser M."/>
            <person name="Fujiyama A."/>
            <person name="Holland L.Z."/>
            <person name="Holland P.W.H."/>
            <person name="Satoh N."/>
            <person name="Rokhsar D.S."/>
        </authorList>
    </citation>
    <scope>NUCLEOTIDE SEQUENCE [LARGE SCALE GENOMIC DNA]</scope>
    <source>
        <strain evidence="4">S238N-H82</strain>
        <tissue evidence="4">Testes</tissue>
    </source>
</reference>
<dbReference type="AlphaFoldDB" id="C3ZI02"/>
<dbReference type="InterPro" id="IPR015943">
    <property type="entry name" value="WD40/YVTN_repeat-like_dom_sf"/>
</dbReference>
<dbReference type="SUPFAM" id="SSF50978">
    <property type="entry name" value="WD40 repeat-like"/>
    <property type="match status" value="1"/>
</dbReference>
<dbReference type="Gene3D" id="2.130.10.10">
    <property type="entry name" value="YVTN repeat-like/Quinoprotein amine dehydrogenase"/>
    <property type="match status" value="3"/>
</dbReference>
<feature type="repeat" description="WD" evidence="3">
    <location>
        <begin position="99"/>
        <end position="140"/>
    </location>
</feature>
<evidence type="ECO:0000256" key="2">
    <source>
        <dbReference type="ARBA" id="ARBA00022737"/>
    </source>
</evidence>
<dbReference type="STRING" id="7739.C3ZI02"/>
<feature type="repeat" description="WD" evidence="3">
    <location>
        <begin position="57"/>
        <end position="98"/>
    </location>
</feature>
<dbReference type="InterPro" id="IPR020472">
    <property type="entry name" value="WD40_PAC1"/>
</dbReference>
<dbReference type="InterPro" id="IPR001680">
    <property type="entry name" value="WD40_rpt"/>
</dbReference>
<dbReference type="PROSITE" id="PS00678">
    <property type="entry name" value="WD_REPEATS_1"/>
    <property type="match status" value="1"/>
</dbReference>
<dbReference type="PANTHER" id="PTHR22847">
    <property type="entry name" value="WD40 REPEAT PROTEIN"/>
    <property type="match status" value="1"/>
</dbReference>
<dbReference type="SMART" id="SM00320">
    <property type="entry name" value="WD40"/>
    <property type="match status" value="6"/>
</dbReference>
<feature type="repeat" description="WD" evidence="3">
    <location>
        <begin position="15"/>
        <end position="56"/>
    </location>
</feature>
<dbReference type="InterPro" id="IPR036322">
    <property type="entry name" value="WD40_repeat_dom_sf"/>
</dbReference>
<keyword evidence="1 3" id="KW-0853">WD repeat</keyword>
<dbReference type="CDD" id="cd00200">
    <property type="entry name" value="WD40"/>
    <property type="match status" value="1"/>
</dbReference>
<dbReference type="PROSITE" id="PS50294">
    <property type="entry name" value="WD_REPEATS_REGION"/>
    <property type="match status" value="5"/>
</dbReference>
<dbReference type="EMBL" id="GG666625">
    <property type="protein sequence ID" value="EEN47857.1"/>
    <property type="molecule type" value="Genomic_DNA"/>
</dbReference>
<dbReference type="GO" id="GO:1990234">
    <property type="term" value="C:transferase complex"/>
    <property type="evidence" value="ECO:0007669"/>
    <property type="project" value="UniProtKB-ARBA"/>
</dbReference>
<organism>
    <name type="scientific">Branchiostoma floridae</name>
    <name type="common">Florida lancelet</name>
    <name type="synonym">Amphioxus</name>
    <dbReference type="NCBI Taxonomy" id="7739"/>
    <lineage>
        <taxon>Eukaryota</taxon>
        <taxon>Metazoa</taxon>
        <taxon>Chordata</taxon>
        <taxon>Cephalochordata</taxon>
        <taxon>Leptocardii</taxon>
        <taxon>Amphioxiformes</taxon>
        <taxon>Branchiostomatidae</taxon>
        <taxon>Branchiostoma</taxon>
    </lineage>
</organism>
<evidence type="ECO:0000256" key="1">
    <source>
        <dbReference type="ARBA" id="ARBA00022574"/>
    </source>
</evidence>
<evidence type="ECO:0000313" key="4">
    <source>
        <dbReference type="EMBL" id="EEN47857.1"/>
    </source>
</evidence>
<accession>C3ZI02</accession>
<feature type="repeat" description="WD" evidence="3">
    <location>
        <begin position="185"/>
        <end position="225"/>
    </location>
</feature>
<dbReference type="PANTHER" id="PTHR22847:SF637">
    <property type="entry name" value="WD REPEAT DOMAIN 5B"/>
    <property type="match status" value="1"/>
</dbReference>